<evidence type="ECO:0000313" key="2">
    <source>
        <dbReference type="EMBL" id="EAU67591.1"/>
    </source>
</evidence>
<feature type="region of interest" description="Disordered" evidence="1">
    <location>
        <begin position="255"/>
        <end position="278"/>
    </location>
</feature>
<feature type="region of interest" description="Disordered" evidence="1">
    <location>
        <begin position="751"/>
        <end position="817"/>
    </location>
</feature>
<proteinExistence type="predicted"/>
<gene>
    <name evidence="2" type="ORF">STIAU_3756</name>
</gene>
<feature type="compositionally biased region" description="Basic and acidic residues" evidence="1">
    <location>
        <begin position="777"/>
        <end position="796"/>
    </location>
</feature>
<dbReference type="EMBL" id="AAMD01000030">
    <property type="protein sequence ID" value="EAU67591.1"/>
    <property type="molecule type" value="Genomic_DNA"/>
</dbReference>
<sequence>MKRAGAGHGSPLRALHRLLHEVRVAPVLRIQLEGLAVGVLRLLPLGLAPAHLAQEVPGLLQPRLLAQHIPQLLEHLGAVRLRLHQVARPRPVGQVQRPGLDVTRILEVLEGPREVLRLEPRLALGELGAPIQHVRFDPELLRRRRPVRAPLLLPRRRPPLAPQRRQIRLRQHPECAGVGRQQHLRLLLQLHRLEAQRVEAVRQRQERLAQRQRLHVLGHPQEREGVLAAMRQEGADQPVAHRLVLIRERCPRGPGGHHGLGLEHHGRGGHRGRGPGIHRVREVRHPDDTQGEEPAHRRVHVEARAIHQLRKRGPQPQGLQQPRILRRQLRPLASRHLCEPLLLGEPEVRGHRIGGHHARHAGEDELRGVRPHARVRWLRVGDQPVARIRPPEAIQQAQPQVRLELLVQVKGAQQPLLHQQRPDGLPRLDALRERLLVVGLAELPLLHQELPQRLVQQVRDAGHGGPVLEGDALLALADLQLQRARALLRRQRIQEQREGHLGKCPLSLTQHMGWGGEHRDGLVGDGSLECMKPDWNETIREARKARRLLEALVLFRHVRGRGLSAVDSVPHRPGQVAHQLKSERHRHQRERHVGQRPARTGPPGPHPLTPALKPGRRDVLLPGVIAHERGLGVPPRAVQGPGQQHPALHRAVPALHEALQRRHRALRVPVLQPQPPALQVDGPHAEVLIELRRLVQEQLPLGHLPRAQVRHAQQEERVHVLVARLQVGLEQPGRLRIEPAADPQLRQLCPGPPVMLVGENHPLQLPAPPPAAQPPGRAREELHGEAVHHPEAHQQEPQRQQGPSGEGGQQHPQQPLAHVRGSRMTGLLRGEQKVGLSSKPSQPAGRTGKFPSQPIGQLLGTCPWSIGTGPL</sequence>
<dbReference type="AlphaFoldDB" id="Q096G6"/>
<dbReference type="Proteomes" id="UP000032702">
    <property type="component" value="Unassembled WGS sequence"/>
</dbReference>
<name>Q096G6_STIAD</name>
<accession>Q096G6</accession>
<evidence type="ECO:0000313" key="3">
    <source>
        <dbReference type="Proteomes" id="UP000032702"/>
    </source>
</evidence>
<feature type="compositionally biased region" description="Basic residues" evidence="1">
    <location>
        <begin position="267"/>
        <end position="278"/>
    </location>
</feature>
<reference evidence="2 3" key="1">
    <citation type="submission" date="2006-04" db="EMBL/GenBank/DDBJ databases">
        <authorList>
            <person name="Nierman W.C."/>
        </authorList>
    </citation>
    <scope>NUCLEOTIDE SEQUENCE [LARGE SCALE GENOMIC DNA]</scope>
    <source>
        <strain evidence="2 3">DW4/3-1</strain>
    </source>
</reference>
<organism evidence="2 3">
    <name type="scientific">Stigmatella aurantiaca (strain DW4/3-1)</name>
    <dbReference type="NCBI Taxonomy" id="378806"/>
    <lineage>
        <taxon>Bacteria</taxon>
        <taxon>Pseudomonadati</taxon>
        <taxon>Myxococcota</taxon>
        <taxon>Myxococcia</taxon>
        <taxon>Myxococcales</taxon>
        <taxon>Cystobacterineae</taxon>
        <taxon>Archangiaceae</taxon>
        <taxon>Stigmatella</taxon>
    </lineage>
</organism>
<feature type="region of interest" description="Disordered" evidence="1">
    <location>
        <begin position="578"/>
        <end position="614"/>
    </location>
</feature>
<evidence type="ECO:0000256" key="1">
    <source>
        <dbReference type="SAM" id="MobiDB-lite"/>
    </source>
</evidence>
<feature type="region of interest" description="Disordered" evidence="1">
    <location>
        <begin position="832"/>
        <end position="871"/>
    </location>
</feature>
<protein>
    <submittedName>
        <fullName evidence="2">Uncharacterized protein</fullName>
    </submittedName>
</protein>
<comment type="caution">
    <text evidence="2">The sequence shown here is derived from an EMBL/GenBank/DDBJ whole genome shotgun (WGS) entry which is preliminary data.</text>
</comment>